<comment type="caution">
    <text evidence="2">The sequence shown here is derived from an EMBL/GenBank/DDBJ whole genome shotgun (WGS) entry which is preliminary data.</text>
</comment>
<dbReference type="Proteomes" id="UP000823891">
    <property type="component" value="Unassembled WGS sequence"/>
</dbReference>
<dbReference type="PANTHER" id="PTHR39639">
    <property type="entry name" value="CHROMOSOME 16, WHOLE GENOME SHOTGUN SEQUENCE"/>
    <property type="match status" value="1"/>
</dbReference>
<dbReference type="InterPro" id="IPR004919">
    <property type="entry name" value="GmrSD_N"/>
</dbReference>
<dbReference type="AlphaFoldDB" id="A0A9D2SSC4"/>
<evidence type="ECO:0000313" key="2">
    <source>
        <dbReference type="EMBL" id="HJC25081.1"/>
    </source>
</evidence>
<protein>
    <submittedName>
        <fullName evidence="2">DUF262 domain-containing protein</fullName>
    </submittedName>
</protein>
<reference evidence="2" key="1">
    <citation type="journal article" date="2021" name="PeerJ">
        <title>Extensive microbial diversity within the chicken gut microbiome revealed by metagenomics and culture.</title>
        <authorList>
            <person name="Gilroy R."/>
            <person name="Ravi A."/>
            <person name="Getino M."/>
            <person name="Pursley I."/>
            <person name="Horton D.L."/>
            <person name="Alikhan N.F."/>
            <person name="Baker D."/>
            <person name="Gharbi K."/>
            <person name="Hall N."/>
            <person name="Watson M."/>
            <person name="Adriaenssens E.M."/>
            <person name="Foster-Nyarko E."/>
            <person name="Jarju S."/>
            <person name="Secka A."/>
            <person name="Antonio M."/>
            <person name="Oren A."/>
            <person name="Chaudhuri R.R."/>
            <person name="La Ragione R."/>
            <person name="Hildebrand F."/>
            <person name="Pallen M.J."/>
        </authorList>
    </citation>
    <scope>NUCLEOTIDE SEQUENCE</scope>
    <source>
        <strain evidence="2">USAMLcec2-132</strain>
    </source>
</reference>
<dbReference type="EMBL" id="DWWS01000054">
    <property type="protein sequence ID" value="HJC25081.1"/>
    <property type="molecule type" value="Genomic_DNA"/>
</dbReference>
<dbReference type="PANTHER" id="PTHR39639:SF1">
    <property type="entry name" value="DUF262 DOMAIN-CONTAINING PROTEIN"/>
    <property type="match status" value="1"/>
</dbReference>
<accession>A0A9D2SSC4</accession>
<evidence type="ECO:0000313" key="3">
    <source>
        <dbReference type="Proteomes" id="UP000823891"/>
    </source>
</evidence>
<sequence>MAALNERQQKILADIRDWAHENGDQISYSILLDILQNEMQPFSDNEAGINLAIRELIHEGIDIEPMEDGDAYPAESHDPEAFIPALVNISQLTLNISALMERLENEEIDLSPVFQRKKDLWDDIRQSRLIESLMLRIPIPSFYFDTAQEGGWRVIDGLQRLTALKNFLVGLPSEGISDETCLKKRKLTGLQYLTDFNGKTFDELPRQYVRRIKEAQVVAFCVQKGTPETVVYNIFQRINTGGLQLEPQEIRNAMYHGTSTELAEKLSRSEEFLEATMYAIKPDRMTDQEYIIRFMAFTELDYEAEYKDDIDTFLIKAMKKVNAYEKDDLKRIETNFYKVMRYSEILMEKNAFRKIGEGGRRGPVNKALFELFSVCFSELSEEQLETIADRRDEFLSRYAELFSEKAFQAQIRSSKRIDCVKRINRGREFIKEFL</sequence>
<gene>
    <name evidence="2" type="ORF">H9761_15510</name>
</gene>
<feature type="domain" description="GmrSD restriction endonucleases N-terminal" evidence="1">
    <location>
        <begin position="104"/>
        <end position="255"/>
    </location>
</feature>
<proteinExistence type="predicted"/>
<reference evidence="2" key="2">
    <citation type="submission" date="2021-04" db="EMBL/GenBank/DDBJ databases">
        <authorList>
            <person name="Gilroy R."/>
        </authorList>
    </citation>
    <scope>NUCLEOTIDE SEQUENCE</scope>
    <source>
        <strain evidence="2">USAMLcec2-132</strain>
    </source>
</reference>
<evidence type="ECO:0000259" key="1">
    <source>
        <dbReference type="Pfam" id="PF03235"/>
    </source>
</evidence>
<name>A0A9D2SSC4_9FIRM</name>
<organism evidence="2 3">
    <name type="scientific">Candidatus Eisenbergiella merdavium</name>
    <dbReference type="NCBI Taxonomy" id="2838551"/>
    <lineage>
        <taxon>Bacteria</taxon>
        <taxon>Bacillati</taxon>
        <taxon>Bacillota</taxon>
        <taxon>Clostridia</taxon>
        <taxon>Lachnospirales</taxon>
        <taxon>Lachnospiraceae</taxon>
        <taxon>Eisenbergiella</taxon>
    </lineage>
</organism>
<dbReference type="Pfam" id="PF03235">
    <property type="entry name" value="GmrSD_N"/>
    <property type="match status" value="1"/>
</dbReference>